<dbReference type="RefSeq" id="WP_121838371.1">
    <property type="nucleotide sequence ID" value="NZ_ML014766.1"/>
</dbReference>
<gene>
    <name evidence="1" type="ORF">D5018_07375</name>
</gene>
<dbReference type="OrthoDB" id="9831323at2"/>
<evidence type="ECO:0000313" key="2">
    <source>
        <dbReference type="Proteomes" id="UP000281474"/>
    </source>
</evidence>
<evidence type="ECO:0000313" key="1">
    <source>
        <dbReference type="EMBL" id="RLV60339.1"/>
    </source>
</evidence>
<keyword evidence="2" id="KW-1185">Reference proteome</keyword>
<accession>A0A3L8PZY1</accession>
<comment type="caution">
    <text evidence="1">The sequence shown here is derived from an EMBL/GenBank/DDBJ whole genome shotgun (WGS) entry which is preliminary data.</text>
</comment>
<name>A0A3L8PZY1_9GAMM</name>
<dbReference type="EMBL" id="QZEI01000017">
    <property type="protein sequence ID" value="RLV60339.1"/>
    <property type="molecule type" value="Genomic_DNA"/>
</dbReference>
<proteinExistence type="predicted"/>
<organism evidence="1 2">
    <name type="scientific">Parashewanella curva</name>
    <dbReference type="NCBI Taxonomy" id="2338552"/>
    <lineage>
        <taxon>Bacteria</taxon>
        <taxon>Pseudomonadati</taxon>
        <taxon>Pseudomonadota</taxon>
        <taxon>Gammaproteobacteria</taxon>
        <taxon>Alteromonadales</taxon>
        <taxon>Shewanellaceae</taxon>
        <taxon>Parashewanella</taxon>
    </lineage>
</organism>
<protein>
    <submittedName>
        <fullName evidence="1">Uncharacterized protein</fullName>
    </submittedName>
</protein>
<dbReference type="AlphaFoldDB" id="A0A3L8PZY1"/>
<reference evidence="1 2" key="1">
    <citation type="submission" date="2018-09" db="EMBL/GenBank/DDBJ databases">
        <title>Phylogeny of the Shewanellaceae, and recommendation for two new genera, Pseudoshewanella and Parashewanella.</title>
        <authorList>
            <person name="Wang G."/>
        </authorList>
    </citation>
    <scope>NUCLEOTIDE SEQUENCE [LARGE SCALE GENOMIC DNA]</scope>
    <source>
        <strain evidence="1 2">C51</strain>
    </source>
</reference>
<sequence length="448" mass="51748">MSTLFPSSLSGIPITSLSQSDDRFDLEEIPAEGTDKYHWARLENENLAKMSKIRKFFQFCRPQRNTVSREQIPTLKSIEFTNEELLMFDYEVTSESMSSPSHKREFRERELMMLEAEHKLMVEEFEREKRCFPDIHGPSELSLTPIQPPKKLSAGTAFATAVELMGGENPALWEPEKFVKKIIERTEDDLSWHIGQVFLEKVKAGEPLPIIGFKRTCNEMKSEISRFLKLKEVSDKNKEGLRQFLLQLSELEKNGYSYQDSLKACLVFPLLQALVYNDCKDKSCWKKDIKACAIHRIDKRYREQGFTETASTLDIIELPFDLLFSENHTADEQSLLDVIARHLSAITGIPKTFDYSTKLLIKDFIRHWQKKIYCPSFAPLNDVNLSLGAHTPFVPWGFIKTVKIDHDNGNMSCAFFSYHDLLHEIDIESGACQYSQYFAVLKFYKCGL</sequence>
<dbReference type="Proteomes" id="UP000281474">
    <property type="component" value="Unassembled WGS sequence"/>
</dbReference>